<protein>
    <submittedName>
        <fullName evidence="1">Uncharacterized protein</fullName>
    </submittedName>
</protein>
<accession>A0A194UY33</accession>
<evidence type="ECO:0000313" key="2">
    <source>
        <dbReference type="Proteomes" id="UP000078576"/>
    </source>
</evidence>
<proteinExistence type="predicted"/>
<keyword evidence="2" id="KW-1185">Reference proteome</keyword>
<gene>
    <name evidence="1" type="ORF">VP1G_10819</name>
</gene>
<reference evidence="2" key="1">
    <citation type="submission" date="2014-12" db="EMBL/GenBank/DDBJ databases">
        <title>Genome Sequence of Valsa Canker Pathogens Uncovers a Specific Adaption of Colonization on Woody Bark.</title>
        <authorList>
            <person name="Yin Z."/>
            <person name="Liu H."/>
            <person name="Gao X."/>
            <person name="Li Z."/>
            <person name="Song N."/>
            <person name="Ke X."/>
            <person name="Dai Q."/>
            <person name="Wu Y."/>
            <person name="Sun Y."/>
            <person name="Xu J.-R."/>
            <person name="Kang Z.K."/>
            <person name="Wang L."/>
            <person name="Huang L."/>
        </authorList>
    </citation>
    <scope>NUCLEOTIDE SEQUENCE [LARGE SCALE GENOMIC DNA]</scope>
    <source>
        <strain evidence="2">SXYL134</strain>
    </source>
</reference>
<dbReference type="AlphaFoldDB" id="A0A194UY33"/>
<dbReference type="EMBL" id="KN714689">
    <property type="protein sequence ID" value="KUI56496.1"/>
    <property type="molecule type" value="Genomic_DNA"/>
</dbReference>
<evidence type="ECO:0000313" key="1">
    <source>
        <dbReference type="EMBL" id="KUI56496.1"/>
    </source>
</evidence>
<sequence>MANLFNLDFDFPLLLDLLKRGTMYALCIGLLGQRLALSATSGGIRDRPILLLEALSFRLLDDIE</sequence>
<organism evidence="1 2">
    <name type="scientific">Cytospora mali</name>
    <name type="common">Apple Valsa canker fungus</name>
    <name type="synonym">Valsa mali</name>
    <dbReference type="NCBI Taxonomy" id="578113"/>
    <lineage>
        <taxon>Eukaryota</taxon>
        <taxon>Fungi</taxon>
        <taxon>Dikarya</taxon>
        <taxon>Ascomycota</taxon>
        <taxon>Pezizomycotina</taxon>
        <taxon>Sordariomycetes</taxon>
        <taxon>Sordariomycetidae</taxon>
        <taxon>Diaporthales</taxon>
        <taxon>Cytosporaceae</taxon>
        <taxon>Cytospora</taxon>
    </lineage>
</organism>
<dbReference type="Proteomes" id="UP000078576">
    <property type="component" value="Unassembled WGS sequence"/>
</dbReference>
<name>A0A194UY33_CYTMA</name>